<keyword evidence="4" id="KW-1003">Cell membrane</keyword>
<keyword evidence="5" id="KW-0597">Phosphoprotein</keyword>
<dbReference type="SUPFAM" id="SSF55785">
    <property type="entry name" value="PYP-like sensor domain (PAS domain)"/>
    <property type="match status" value="2"/>
</dbReference>
<keyword evidence="6" id="KW-0808">Transferase</keyword>
<feature type="domain" description="PAC" evidence="16">
    <location>
        <begin position="492"/>
        <end position="544"/>
    </location>
</feature>
<dbReference type="GO" id="GO:0000155">
    <property type="term" value="F:phosphorelay sensor kinase activity"/>
    <property type="evidence" value="ECO:0007669"/>
    <property type="project" value="InterPro"/>
</dbReference>
<evidence type="ECO:0000256" key="12">
    <source>
        <dbReference type="ARBA" id="ARBA00023012"/>
    </source>
</evidence>
<dbReference type="GO" id="GO:0006355">
    <property type="term" value="P:regulation of DNA-templated transcription"/>
    <property type="evidence" value="ECO:0007669"/>
    <property type="project" value="InterPro"/>
</dbReference>
<organism evidence="17 18">
    <name type="scientific">Candidatus Magnetobacterium bavaricum</name>
    <dbReference type="NCBI Taxonomy" id="29290"/>
    <lineage>
        <taxon>Bacteria</taxon>
        <taxon>Pseudomonadati</taxon>
        <taxon>Nitrospirota</taxon>
        <taxon>Thermodesulfovibrionia</taxon>
        <taxon>Thermodesulfovibrionales</taxon>
        <taxon>Candidatus Magnetobacteriaceae</taxon>
        <taxon>Candidatus Magnetobacterium</taxon>
    </lineage>
</organism>
<evidence type="ECO:0000259" key="16">
    <source>
        <dbReference type="PROSITE" id="PS50113"/>
    </source>
</evidence>
<evidence type="ECO:0000256" key="13">
    <source>
        <dbReference type="SAM" id="Phobius"/>
    </source>
</evidence>
<feature type="transmembrane region" description="Helical" evidence="13">
    <location>
        <begin position="183"/>
        <end position="202"/>
    </location>
</feature>
<reference evidence="17 18" key="1">
    <citation type="submission" date="2015-02" db="EMBL/GenBank/DDBJ databases">
        <title>Single-cell genomics of uncultivated deep-branching MTB reveals a conserved set of magnetosome genes.</title>
        <authorList>
            <person name="Kolinko S."/>
            <person name="Richter M."/>
            <person name="Glockner F.O."/>
            <person name="Brachmann A."/>
            <person name="Schuler D."/>
        </authorList>
    </citation>
    <scope>NUCLEOTIDE SEQUENCE [LARGE SCALE GENOMIC DNA]</scope>
    <source>
        <strain evidence="17">TM-1</strain>
    </source>
</reference>
<proteinExistence type="predicted"/>
<dbReference type="GO" id="GO:0005524">
    <property type="term" value="F:ATP binding"/>
    <property type="evidence" value="ECO:0007669"/>
    <property type="project" value="UniProtKB-KW"/>
</dbReference>
<dbReference type="InterPro" id="IPR036097">
    <property type="entry name" value="HisK_dim/P_sf"/>
</dbReference>
<comment type="catalytic activity">
    <reaction evidence="1">
        <text>ATP + protein L-histidine = ADP + protein N-phospho-L-histidine.</text>
        <dbReference type="EC" id="2.7.13.3"/>
    </reaction>
</comment>
<dbReference type="SUPFAM" id="SSF47384">
    <property type="entry name" value="Homodimeric domain of signal transducing histidine kinase"/>
    <property type="match status" value="1"/>
</dbReference>
<dbReference type="InterPro" id="IPR003594">
    <property type="entry name" value="HATPase_dom"/>
</dbReference>
<evidence type="ECO:0000256" key="8">
    <source>
        <dbReference type="ARBA" id="ARBA00022741"/>
    </source>
</evidence>
<dbReference type="PRINTS" id="PR00344">
    <property type="entry name" value="BCTRLSENSOR"/>
</dbReference>
<dbReference type="GO" id="GO:0005886">
    <property type="term" value="C:plasma membrane"/>
    <property type="evidence" value="ECO:0007669"/>
    <property type="project" value="UniProtKB-SubCell"/>
</dbReference>
<feature type="domain" description="PAS" evidence="15">
    <location>
        <begin position="296"/>
        <end position="343"/>
    </location>
</feature>
<dbReference type="Gene3D" id="1.10.287.130">
    <property type="match status" value="1"/>
</dbReference>
<keyword evidence="13" id="KW-0472">Membrane</keyword>
<keyword evidence="18" id="KW-1185">Reference proteome</keyword>
<dbReference type="InterPro" id="IPR005467">
    <property type="entry name" value="His_kinase_dom"/>
</dbReference>
<evidence type="ECO:0000256" key="3">
    <source>
        <dbReference type="ARBA" id="ARBA00012438"/>
    </source>
</evidence>
<dbReference type="CDD" id="cd00075">
    <property type="entry name" value="HATPase"/>
    <property type="match status" value="1"/>
</dbReference>
<evidence type="ECO:0000256" key="5">
    <source>
        <dbReference type="ARBA" id="ARBA00022553"/>
    </source>
</evidence>
<evidence type="ECO:0000256" key="9">
    <source>
        <dbReference type="ARBA" id="ARBA00022777"/>
    </source>
</evidence>
<dbReference type="SMART" id="SM00387">
    <property type="entry name" value="HATPase_c"/>
    <property type="match status" value="1"/>
</dbReference>
<keyword evidence="8" id="KW-0547">Nucleotide-binding</keyword>
<gene>
    <name evidence="17" type="ORF">MBAV_005842</name>
</gene>
<feature type="transmembrane region" description="Helical" evidence="13">
    <location>
        <begin position="7"/>
        <end position="33"/>
    </location>
</feature>
<dbReference type="PROSITE" id="PS50112">
    <property type="entry name" value="PAS"/>
    <property type="match status" value="2"/>
</dbReference>
<dbReference type="NCBIfam" id="TIGR00229">
    <property type="entry name" value="sensory_box"/>
    <property type="match status" value="2"/>
</dbReference>
<dbReference type="Pfam" id="PF13426">
    <property type="entry name" value="PAS_9"/>
    <property type="match status" value="1"/>
</dbReference>
<dbReference type="EC" id="2.7.13.3" evidence="3"/>
<dbReference type="InterPro" id="IPR029151">
    <property type="entry name" value="Sensor-like_sf"/>
</dbReference>
<evidence type="ECO:0000259" key="15">
    <source>
        <dbReference type="PROSITE" id="PS50112"/>
    </source>
</evidence>
<dbReference type="AlphaFoldDB" id="A0A0F3GMR0"/>
<protein>
    <recommendedName>
        <fullName evidence="3">histidine kinase</fullName>
        <ecNumber evidence="3">2.7.13.3</ecNumber>
    </recommendedName>
</protein>
<evidence type="ECO:0000256" key="4">
    <source>
        <dbReference type="ARBA" id="ARBA00022475"/>
    </source>
</evidence>
<dbReference type="Gene3D" id="3.30.450.20">
    <property type="entry name" value="PAS domain"/>
    <property type="match status" value="2"/>
</dbReference>
<dbReference type="InterPro" id="IPR035965">
    <property type="entry name" value="PAS-like_dom_sf"/>
</dbReference>
<dbReference type="PATRIC" id="fig|29290.4.peg.7725"/>
<dbReference type="Pfam" id="PF00989">
    <property type="entry name" value="PAS"/>
    <property type="match status" value="1"/>
</dbReference>
<keyword evidence="7 13" id="KW-0812">Transmembrane</keyword>
<dbReference type="CDD" id="cd00130">
    <property type="entry name" value="PAS"/>
    <property type="match status" value="2"/>
</dbReference>
<dbReference type="PROSITE" id="PS50113">
    <property type="entry name" value="PAC"/>
    <property type="match status" value="2"/>
</dbReference>
<keyword evidence="12" id="KW-0902">Two-component regulatory system</keyword>
<dbReference type="CDD" id="cd00082">
    <property type="entry name" value="HisKA"/>
    <property type="match status" value="1"/>
</dbReference>
<dbReference type="InterPro" id="IPR003661">
    <property type="entry name" value="HisK_dim/P_dom"/>
</dbReference>
<sequence>MNKKSAYSAVLITALSIFIVLPLADIFVVYPAFINLMVKNTEDEAVRVAKHMSTLLPLQGYVLSSDSLPDAFSAEVRQLMGDFNIVKVKLFSKEGKTLFSTTAEDFGKINTEEYFRDTVLRGGVYTKLVKKGRDSLESQKYASDVIETYVPVVRDGKVVGAFEIYYDVTDKKASVDSLISRSYVMLFVMAFVYILMIVAISLRSKAQEGGRYSEDPDKHTVAGLVTIMVLALFVTEISIMMLLNYVLPPLPGLMGSFVDSILLVIIVNPLLYVFCFKPMLAHISIRQRAEQMSREKSIYLDCILNSSTDMGIIATDVNLYIKYYNHEAERLLGFKRDEVLGKTVAQMHERANVDPPLFSSTLERLKQTETHNFAFQLKKDDGVYFIEARVSGIWDEQKTLVGYMMMIKDTTSYRAERERMRRLIRSVESAGESVIITDTSGVIEYVNPYFTKLTGYEAEEVIGNKSNLLKSGLNSDDLYKELWYTILGGEIWNGEVTDKRKDGSLYDVQLTVAPVFETGGKVEGFITIQRDISELKALHKSLERKVEEGIRENIQQQQMLVQQSKMAAMGEMIGAIAHQWRQPLNGLGLMIQDVIDAYEYGELNKDYLANFTSDAVKQIDFMAHTIDDFRNFFRPSKEKADFSVVGAIKKVMDIVQALFYANNINVVIKGEEEITITGYRNEFMQVILNLVNNARDAILQSRQHKDKHDGLISIDIHRDSGCVRIEIKDNGGGIPDDVKDRMFEPYFTTKGQGHGTGIGLYLSRVIIETNMGGRLTVRNVDDGAVFTVTLEQCN</sequence>
<dbReference type="PROSITE" id="PS50109">
    <property type="entry name" value="HIS_KIN"/>
    <property type="match status" value="1"/>
</dbReference>
<evidence type="ECO:0000256" key="2">
    <source>
        <dbReference type="ARBA" id="ARBA00004651"/>
    </source>
</evidence>
<name>A0A0F3GMR0_9BACT</name>
<dbReference type="InterPro" id="IPR013767">
    <property type="entry name" value="PAS_fold"/>
</dbReference>
<feature type="domain" description="Histidine kinase" evidence="14">
    <location>
        <begin position="575"/>
        <end position="794"/>
    </location>
</feature>
<feature type="domain" description="PAC" evidence="16">
    <location>
        <begin position="369"/>
        <end position="422"/>
    </location>
</feature>
<evidence type="ECO:0000256" key="1">
    <source>
        <dbReference type="ARBA" id="ARBA00000085"/>
    </source>
</evidence>
<dbReference type="PANTHER" id="PTHR43065:SF46">
    <property type="entry name" value="C4-DICARBOXYLATE TRANSPORT SENSOR PROTEIN DCTB"/>
    <property type="match status" value="1"/>
</dbReference>
<comment type="subcellular location">
    <subcellularLocation>
        <location evidence="2">Cell membrane</location>
        <topology evidence="2">Multi-pass membrane protein</topology>
    </subcellularLocation>
</comment>
<dbReference type="EMBL" id="LACI01002474">
    <property type="protein sequence ID" value="KJU81963.1"/>
    <property type="molecule type" value="Genomic_DNA"/>
</dbReference>
<comment type="caution">
    <text evidence="17">The sequence shown here is derived from an EMBL/GenBank/DDBJ whole genome shotgun (WGS) entry which is preliminary data.</text>
</comment>
<keyword evidence="10" id="KW-0067">ATP-binding</keyword>
<feature type="domain" description="PAS" evidence="15">
    <location>
        <begin position="416"/>
        <end position="464"/>
    </location>
</feature>
<accession>A0A0F3GMR0</accession>
<evidence type="ECO:0000256" key="10">
    <source>
        <dbReference type="ARBA" id="ARBA00022840"/>
    </source>
</evidence>
<dbReference type="SUPFAM" id="SSF55874">
    <property type="entry name" value="ATPase domain of HSP90 chaperone/DNA topoisomerase II/histidine kinase"/>
    <property type="match status" value="1"/>
</dbReference>
<dbReference type="SMART" id="SM00091">
    <property type="entry name" value="PAS"/>
    <property type="match status" value="2"/>
</dbReference>
<evidence type="ECO:0000256" key="6">
    <source>
        <dbReference type="ARBA" id="ARBA00022679"/>
    </source>
</evidence>
<feature type="transmembrane region" description="Helical" evidence="13">
    <location>
        <begin position="253"/>
        <end position="276"/>
    </location>
</feature>
<dbReference type="InterPro" id="IPR000014">
    <property type="entry name" value="PAS"/>
</dbReference>
<evidence type="ECO:0000259" key="14">
    <source>
        <dbReference type="PROSITE" id="PS50109"/>
    </source>
</evidence>
<dbReference type="PANTHER" id="PTHR43065">
    <property type="entry name" value="SENSOR HISTIDINE KINASE"/>
    <property type="match status" value="1"/>
</dbReference>
<keyword evidence="11 13" id="KW-1133">Transmembrane helix</keyword>
<feature type="transmembrane region" description="Helical" evidence="13">
    <location>
        <begin position="223"/>
        <end position="247"/>
    </location>
</feature>
<dbReference type="InterPro" id="IPR001610">
    <property type="entry name" value="PAC"/>
</dbReference>
<evidence type="ECO:0000313" key="18">
    <source>
        <dbReference type="Proteomes" id="UP000033423"/>
    </source>
</evidence>
<dbReference type="Proteomes" id="UP000033423">
    <property type="component" value="Unassembled WGS sequence"/>
</dbReference>
<dbReference type="SMART" id="SM00086">
    <property type="entry name" value="PAC"/>
    <property type="match status" value="2"/>
</dbReference>
<dbReference type="SUPFAM" id="SSF103190">
    <property type="entry name" value="Sensory domain-like"/>
    <property type="match status" value="1"/>
</dbReference>
<evidence type="ECO:0000256" key="7">
    <source>
        <dbReference type="ARBA" id="ARBA00022692"/>
    </source>
</evidence>
<dbReference type="Gene3D" id="3.30.565.10">
    <property type="entry name" value="Histidine kinase-like ATPase, C-terminal domain"/>
    <property type="match status" value="1"/>
</dbReference>
<evidence type="ECO:0000256" key="11">
    <source>
        <dbReference type="ARBA" id="ARBA00022989"/>
    </source>
</evidence>
<evidence type="ECO:0000313" key="17">
    <source>
        <dbReference type="EMBL" id="KJU81963.1"/>
    </source>
</evidence>
<dbReference type="InterPro" id="IPR000700">
    <property type="entry name" value="PAS-assoc_C"/>
</dbReference>
<dbReference type="Pfam" id="PF02518">
    <property type="entry name" value="HATPase_c"/>
    <property type="match status" value="1"/>
</dbReference>
<keyword evidence="9 17" id="KW-0418">Kinase</keyword>
<dbReference type="InterPro" id="IPR004358">
    <property type="entry name" value="Sig_transdc_His_kin-like_C"/>
</dbReference>
<dbReference type="InterPro" id="IPR036890">
    <property type="entry name" value="HATPase_C_sf"/>
</dbReference>